<comment type="caution">
    <text evidence="8">The sequence shown here is derived from an EMBL/GenBank/DDBJ whole genome shotgun (WGS) entry which is preliminary data.</text>
</comment>
<dbReference type="Pfam" id="PF01276">
    <property type="entry name" value="OKR_DC_1"/>
    <property type="match status" value="1"/>
</dbReference>
<dbReference type="InterPro" id="IPR015421">
    <property type="entry name" value="PyrdxlP-dep_Trfase_major"/>
</dbReference>
<evidence type="ECO:0000313" key="8">
    <source>
        <dbReference type="EMBL" id="CDD57709.1"/>
    </source>
</evidence>
<dbReference type="InterPro" id="IPR036633">
    <property type="entry name" value="Prn/Lys/Arg_de-COase_C_sf"/>
</dbReference>
<name>R7B1X0_9FIRM</name>
<dbReference type="Proteomes" id="UP000018141">
    <property type="component" value="Unassembled WGS sequence"/>
</dbReference>
<evidence type="ECO:0000256" key="2">
    <source>
        <dbReference type="ARBA" id="ARBA00010671"/>
    </source>
</evidence>
<keyword evidence="6" id="KW-0175">Coiled coil</keyword>
<keyword evidence="5" id="KW-0456">Lyase</keyword>
<keyword evidence="4" id="KW-0663">Pyridoxal phosphate</keyword>
<evidence type="ECO:0000256" key="6">
    <source>
        <dbReference type="SAM" id="Coils"/>
    </source>
</evidence>
<reference evidence="8" key="1">
    <citation type="submission" date="2012-11" db="EMBL/GenBank/DDBJ databases">
        <title>Dependencies among metagenomic species, viruses, plasmids and units of genetic variation.</title>
        <authorList>
            <person name="Nielsen H.B."/>
            <person name="Almeida M."/>
            <person name="Juncker A.S."/>
            <person name="Rasmussen S."/>
            <person name="Li J."/>
            <person name="Sunagawa S."/>
            <person name="Plichta D."/>
            <person name="Gautier L."/>
            <person name="Le Chatelier E."/>
            <person name="Peletier E."/>
            <person name="Bonde I."/>
            <person name="Nielsen T."/>
            <person name="Manichanh C."/>
            <person name="Arumugam M."/>
            <person name="Batto J."/>
            <person name="Santos M.B.Q.D."/>
            <person name="Blom N."/>
            <person name="Borruel N."/>
            <person name="Burgdorf K.S."/>
            <person name="Boumezbeur F."/>
            <person name="Casellas F."/>
            <person name="Dore J."/>
            <person name="Guarner F."/>
            <person name="Hansen T."/>
            <person name="Hildebrand F."/>
            <person name="Kaas R.S."/>
            <person name="Kennedy S."/>
            <person name="Kristiansen K."/>
            <person name="Kultima J.R."/>
            <person name="Leonard P."/>
            <person name="Levenez F."/>
            <person name="Lund O."/>
            <person name="Moumen B."/>
            <person name="Le Paslier D."/>
            <person name="Pons N."/>
            <person name="Pedersen O."/>
            <person name="Prifti E."/>
            <person name="Qin J."/>
            <person name="Raes J."/>
            <person name="Tap J."/>
            <person name="Tims S."/>
            <person name="Ussery D.W."/>
            <person name="Yamada T."/>
            <person name="MetaHit consortium"/>
            <person name="Renault P."/>
            <person name="Sicheritz-Ponten T."/>
            <person name="Bork P."/>
            <person name="Wang J."/>
            <person name="Brunak S."/>
            <person name="Ehrlich S.D."/>
        </authorList>
    </citation>
    <scope>NUCLEOTIDE SEQUENCE [LARGE SCALE GENOMIC DNA]</scope>
</reference>
<protein>
    <submittedName>
        <fullName evidence="8">Lysine decarboxylase</fullName>
    </submittedName>
</protein>
<comment type="cofactor">
    <cofactor evidence="1">
        <name>pyridoxal 5'-phosphate</name>
        <dbReference type="ChEBI" id="CHEBI:597326"/>
    </cofactor>
</comment>
<evidence type="ECO:0000256" key="5">
    <source>
        <dbReference type="ARBA" id="ARBA00023239"/>
    </source>
</evidence>
<dbReference type="InterPro" id="IPR052357">
    <property type="entry name" value="Orn_Lys_Arg_decarboxylase-I"/>
</dbReference>
<dbReference type="GO" id="GO:0016831">
    <property type="term" value="F:carboxy-lyase activity"/>
    <property type="evidence" value="ECO:0007669"/>
    <property type="project" value="UniProtKB-KW"/>
</dbReference>
<proteinExistence type="inferred from homology"/>
<feature type="domain" description="NAC-A/B" evidence="7">
    <location>
        <begin position="303"/>
        <end position="380"/>
    </location>
</feature>
<dbReference type="Gene3D" id="3.40.640.10">
    <property type="entry name" value="Type I PLP-dependent aspartate aminotransferase-like (Major domain)"/>
    <property type="match status" value="1"/>
</dbReference>
<dbReference type="PROSITE" id="PS51151">
    <property type="entry name" value="NAC_AB"/>
    <property type="match status" value="1"/>
</dbReference>
<evidence type="ECO:0000259" key="7">
    <source>
        <dbReference type="PROSITE" id="PS51151"/>
    </source>
</evidence>
<dbReference type="SUPFAM" id="SSF55904">
    <property type="entry name" value="Ornithine decarboxylase C-terminal domain"/>
    <property type="match status" value="1"/>
</dbReference>
<dbReference type="AlphaFoldDB" id="R7B1X0"/>
<gene>
    <name evidence="8" type="ORF">BN656_01764</name>
</gene>
<dbReference type="PANTHER" id="PTHR43277">
    <property type="entry name" value="ARGININE DECARBOXYLASE"/>
    <property type="match status" value="1"/>
</dbReference>
<dbReference type="EMBL" id="CBHH010000052">
    <property type="protein sequence ID" value="CDD57709.1"/>
    <property type="molecule type" value="Genomic_DNA"/>
</dbReference>
<comment type="similarity">
    <text evidence="2">Belongs to the Orn/Lys/Arg decarboxylase class-I family.</text>
</comment>
<evidence type="ECO:0000256" key="4">
    <source>
        <dbReference type="ARBA" id="ARBA00022898"/>
    </source>
</evidence>
<feature type="coiled-coil region" evidence="6">
    <location>
        <begin position="292"/>
        <end position="319"/>
    </location>
</feature>
<sequence length="504" mass="56252">MLPTNSGQKTFDNEDDLFDRLENYCSSGYIPMHMPGHKRNTQLIDTGNPYGIDITEIDGFDNLHHPDGFLKEAQERAAQYYDAAKTWYLVSGSSIGLMSAILGVTSRHDTVLVARNCHISVYNAIYENELNPQYIYPKFVDNLWISSGILSNDVEKALKNCVKNEKGSGKVGAVIITSPTYEGNVSDIRAIADVVHKYGVPLIVDEAHGAHFKYSEKFPQSALGLGADVVVQSLHKTLPSLTQTALLHVGREAVNKKRLIADIDRYLNMFQSTSPSYILMGSINRCIRLMNSERGRAVMDNYTKELEKLRRRLEKLRVIKLAKSDDISKLVIYTEDGCLQGKQLYDILLKRYRIQLEMASLRYVIAMTGPGDTKEYYDRFYDALCEIDKELAGRSGTSDIGSSETVNISRPVIKMNLYDAVNCEDKESVEYHDACGRVSASTVCIYPPGIPLVCPGEVINRNMIDTVDNAFRDGLDVMGLEGLEAGLCGAAPDERKIVKILCLR</sequence>
<accession>R7B1X0</accession>
<dbReference type="Gene3D" id="3.90.100.10">
    <property type="entry name" value="Orn/Lys/Arg decarboxylase, C-terminal domain"/>
    <property type="match status" value="1"/>
</dbReference>
<dbReference type="InterPro" id="IPR002715">
    <property type="entry name" value="Nas_poly-pep-assoc_cplx_dom"/>
</dbReference>
<evidence type="ECO:0000256" key="1">
    <source>
        <dbReference type="ARBA" id="ARBA00001933"/>
    </source>
</evidence>
<evidence type="ECO:0000313" key="9">
    <source>
        <dbReference type="Proteomes" id="UP000018141"/>
    </source>
</evidence>
<dbReference type="InterPro" id="IPR008286">
    <property type="entry name" value="Prn/Lys/Arg_de-COase_C"/>
</dbReference>
<evidence type="ECO:0000256" key="3">
    <source>
        <dbReference type="ARBA" id="ARBA00022793"/>
    </source>
</evidence>
<dbReference type="Pfam" id="PF03711">
    <property type="entry name" value="OKR_DC_1_C"/>
    <property type="match status" value="1"/>
</dbReference>
<dbReference type="SUPFAM" id="SSF53383">
    <property type="entry name" value="PLP-dependent transferases"/>
    <property type="match status" value="1"/>
</dbReference>
<dbReference type="PANTHER" id="PTHR43277:SF4">
    <property type="entry name" value="ARGININE DECARBOXYLASE"/>
    <property type="match status" value="1"/>
</dbReference>
<keyword evidence="3" id="KW-0210">Decarboxylase</keyword>
<dbReference type="InterPro" id="IPR015424">
    <property type="entry name" value="PyrdxlP-dep_Trfase"/>
</dbReference>
<organism evidence="8 9">
    <name type="scientific">Bacteroides pectinophilus CAG:437</name>
    <dbReference type="NCBI Taxonomy" id="1263051"/>
    <lineage>
        <taxon>Bacteria</taxon>
        <taxon>Bacillati</taxon>
        <taxon>Bacillota</taxon>
        <taxon>Clostridia</taxon>
        <taxon>Eubacteriales</taxon>
    </lineage>
</organism>
<dbReference type="InterPro" id="IPR000310">
    <property type="entry name" value="Orn/Lys/Arg_deCO2ase_major_dom"/>
</dbReference>